<dbReference type="AlphaFoldDB" id="A0A3B1J2X1"/>
<protein>
    <submittedName>
        <fullName evidence="5">Cyclin-dependent kinase 4 inhibitor B-like</fullName>
    </submittedName>
</protein>
<dbReference type="PANTHER" id="PTHR24201">
    <property type="entry name" value="ANK_REP_REGION DOMAIN-CONTAINING PROTEIN"/>
    <property type="match status" value="1"/>
</dbReference>
<dbReference type="PROSITE" id="PS50088">
    <property type="entry name" value="ANK_REPEAT"/>
    <property type="match status" value="1"/>
</dbReference>
<evidence type="ECO:0000256" key="4">
    <source>
        <dbReference type="SAM" id="MobiDB-lite"/>
    </source>
</evidence>
<dbReference type="GO" id="GO:2000045">
    <property type="term" value="P:regulation of G1/S transition of mitotic cell cycle"/>
    <property type="evidence" value="ECO:0007669"/>
    <property type="project" value="TreeGrafter"/>
</dbReference>
<dbReference type="GO" id="GO:0005634">
    <property type="term" value="C:nucleus"/>
    <property type="evidence" value="ECO:0007669"/>
    <property type="project" value="TreeGrafter"/>
</dbReference>
<dbReference type="GO" id="GO:0019901">
    <property type="term" value="F:protein kinase binding"/>
    <property type="evidence" value="ECO:0007669"/>
    <property type="project" value="TreeGrafter"/>
</dbReference>
<dbReference type="PANTHER" id="PTHR24201:SF8">
    <property type="entry name" value="CYCLIN-DEPENDENT KINASE 4 INHIBITOR B"/>
    <property type="match status" value="1"/>
</dbReference>
<evidence type="ECO:0000256" key="2">
    <source>
        <dbReference type="ARBA" id="ARBA00023043"/>
    </source>
</evidence>
<evidence type="ECO:0000313" key="5">
    <source>
        <dbReference type="Ensembl" id="ENSAMXP00000036266.1"/>
    </source>
</evidence>
<evidence type="ECO:0000313" key="6">
    <source>
        <dbReference type="Proteomes" id="UP000018467"/>
    </source>
</evidence>
<reference evidence="5" key="3">
    <citation type="submission" date="2025-08" db="UniProtKB">
        <authorList>
            <consortium name="Ensembl"/>
        </authorList>
    </citation>
    <scope>IDENTIFICATION</scope>
</reference>
<feature type="region of interest" description="Disordered" evidence="4">
    <location>
        <begin position="1"/>
        <end position="23"/>
    </location>
</feature>
<dbReference type="SUPFAM" id="SSF48403">
    <property type="entry name" value="Ankyrin repeat"/>
    <property type="match status" value="1"/>
</dbReference>
<evidence type="ECO:0000256" key="1">
    <source>
        <dbReference type="ARBA" id="ARBA00022737"/>
    </source>
</evidence>
<organism evidence="5 6">
    <name type="scientific">Astyanax mexicanus</name>
    <name type="common">Blind cave fish</name>
    <name type="synonym">Astyanax fasciatus mexicanus</name>
    <dbReference type="NCBI Taxonomy" id="7994"/>
    <lineage>
        <taxon>Eukaryota</taxon>
        <taxon>Metazoa</taxon>
        <taxon>Chordata</taxon>
        <taxon>Craniata</taxon>
        <taxon>Vertebrata</taxon>
        <taxon>Euteleostomi</taxon>
        <taxon>Actinopterygii</taxon>
        <taxon>Neopterygii</taxon>
        <taxon>Teleostei</taxon>
        <taxon>Ostariophysi</taxon>
        <taxon>Characiformes</taxon>
        <taxon>Characoidei</taxon>
        <taxon>Acestrorhamphidae</taxon>
        <taxon>Acestrorhamphinae</taxon>
        <taxon>Astyanax</taxon>
    </lineage>
</organism>
<dbReference type="STRING" id="7994.ENSAMXP00000036266"/>
<dbReference type="PROSITE" id="PS50297">
    <property type="entry name" value="ANK_REP_REGION"/>
    <property type="match status" value="1"/>
</dbReference>
<dbReference type="SMART" id="SM00248">
    <property type="entry name" value="ANK"/>
    <property type="match status" value="3"/>
</dbReference>
<accession>A0A3B1J2X1</accession>
<name>A0A3B1J2X1_ASTMX</name>
<feature type="region of interest" description="Disordered" evidence="4">
    <location>
        <begin position="114"/>
        <end position="135"/>
    </location>
</feature>
<reference evidence="6" key="2">
    <citation type="journal article" date="2014" name="Nat. Commun.">
        <title>The cavefish genome reveals candidate genes for eye loss.</title>
        <authorList>
            <person name="McGaugh S.E."/>
            <person name="Gross J.B."/>
            <person name="Aken B."/>
            <person name="Blin M."/>
            <person name="Borowsky R."/>
            <person name="Chalopin D."/>
            <person name="Hinaux H."/>
            <person name="Jeffery W.R."/>
            <person name="Keene A."/>
            <person name="Ma L."/>
            <person name="Minx P."/>
            <person name="Murphy D."/>
            <person name="O'Quin K.E."/>
            <person name="Retaux S."/>
            <person name="Rohner N."/>
            <person name="Searle S.M."/>
            <person name="Stahl B.A."/>
            <person name="Tabin C."/>
            <person name="Volff J.N."/>
            <person name="Yoshizawa M."/>
            <person name="Warren W.C."/>
        </authorList>
    </citation>
    <scope>NUCLEOTIDE SEQUENCE [LARGE SCALE GENOMIC DNA]</scope>
    <source>
        <strain evidence="6">female</strain>
    </source>
</reference>
<dbReference type="Proteomes" id="UP000018467">
    <property type="component" value="Unassembled WGS sequence"/>
</dbReference>
<dbReference type="InterPro" id="IPR050776">
    <property type="entry name" value="Ank_Repeat/CDKN_Inhibitor"/>
</dbReference>
<dbReference type="Bgee" id="ENSAMXG00000040920">
    <property type="expression patterns" value="Expressed in olfactory epithelium and 4 other cell types or tissues"/>
</dbReference>
<feature type="repeat" description="ANK" evidence="3">
    <location>
        <begin position="86"/>
        <end position="118"/>
    </location>
</feature>
<dbReference type="Ensembl" id="ENSAMXT00000047335.1">
    <property type="protein sequence ID" value="ENSAMXP00000036266.1"/>
    <property type="gene ID" value="ENSAMXG00000040920.1"/>
</dbReference>
<dbReference type="GO" id="GO:0005737">
    <property type="term" value="C:cytoplasm"/>
    <property type="evidence" value="ECO:0007669"/>
    <property type="project" value="TreeGrafter"/>
</dbReference>
<keyword evidence="2 3" id="KW-0040">ANK repeat</keyword>
<reference evidence="6" key="1">
    <citation type="submission" date="2013-03" db="EMBL/GenBank/DDBJ databases">
        <authorList>
            <person name="Jeffery W."/>
            <person name="Warren W."/>
            <person name="Wilson R.K."/>
        </authorList>
    </citation>
    <scope>NUCLEOTIDE SEQUENCE</scope>
    <source>
        <strain evidence="6">female</strain>
    </source>
</reference>
<proteinExistence type="predicted"/>
<dbReference type="Gene3D" id="1.25.40.20">
    <property type="entry name" value="Ankyrin repeat-containing domain"/>
    <property type="match status" value="1"/>
</dbReference>
<dbReference type="GO" id="GO:0004861">
    <property type="term" value="F:cyclin-dependent protein serine/threonine kinase inhibitor activity"/>
    <property type="evidence" value="ECO:0007669"/>
    <property type="project" value="TreeGrafter"/>
</dbReference>
<dbReference type="Pfam" id="PF12796">
    <property type="entry name" value="Ank_2"/>
    <property type="match status" value="1"/>
</dbReference>
<sequence>MNNNTSDAARERRNSEARAGMQDELATAAANGDTARTRELLDNGADVNGTNRFGRTPIQVMMMGSTPVARLLLSRGADPNVPDLDTGATPLHDAARAGFLDTVRALLEFNANPELKDAQHKTPAETAREHGHEPIAECLNKITSSTQQPNNP</sequence>
<dbReference type="InterPro" id="IPR002110">
    <property type="entry name" value="Ankyrin_rpt"/>
</dbReference>
<dbReference type="GeneTree" id="ENSGT00940000160194"/>
<reference evidence="5" key="4">
    <citation type="submission" date="2025-09" db="UniProtKB">
        <authorList>
            <consortium name="Ensembl"/>
        </authorList>
    </citation>
    <scope>IDENTIFICATION</scope>
</reference>
<dbReference type="GO" id="GO:0008285">
    <property type="term" value="P:negative regulation of cell population proliferation"/>
    <property type="evidence" value="ECO:0007669"/>
    <property type="project" value="TreeGrafter"/>
</dbReference>
<keyword evidence="6" id="KW-1185">Reference proteome</keyword>
<dbReference type="InterPro" id="IPR036770">
    <property type="entry name" value="Ankyrin_rpt-contain_sf"/>
</dbReference>
<evidence type="ECO:0000256" key="3">
    <source>
        <dbReference type="PROSITE-ProRule" id="PRU00023"/>
    </source>
</evidence>
<dbReference type="InParanoid" id="A0A3B1J2X1"/>
<keyword evidence="1" id="KW-0677">Repeat</keyword>